<keyword evidence="4" id="KW-1185">Reference proteome</keyword>
<protein>
    <submittedName>
        <fullName evidence="3">DUF5134 domain-containing protein</fullName>
    </submittedName>
</protein>
<evidence type="ECO:0000256" key="1">
    <source>
        <dbReference type="SAM" id="MobiDB-lite"/>
    </source>
</evidence>
<feature type="region of interest" description="Disordered" evidence="1">
    <location>
        <begin position="192"/>
        <end position="221"/>
    </location>
</feature>
<gene>
    <name evidence="3" type="ORF">FGD71_014705</name>
</gene>
<accession>A0A505DCL2</accession>
<dbReference type="AlphaFoldDB" id="A0A505DCL2"/>
<dbReference type="InterPro" id="IPR033458">
    <property type="entry name" value="DUF5134"/>
</dbReference>
<organism evidence="3 4">
    <name type="scientific">Streptomyces sporangiiformans</name>
    <dbReference type="NCBI Taxonomy" id="2315329"/>
    <lineage>
        <taxon>Bacteria</taxon>
        <taxon>Bacillati</taxon>
        <taxon>Actinomycetota</taxon>
        <taxon>Actinomycetes</taxon>
        <taxon>Kitasatosporales</taxon>
        <taxon>Streptomycetaceae</taxon>
        <taxon>Streptomyces</taxon>
    </lineage>
</organism>
<dbReference type="EMBL" id="VCHX02000117">
    <property type="protein sequence ID" value="TPQ21474.1"/>
    <property type="molecule type" value="Genomic_DNA"/>
</dbReference>
<dbReference type="Proteomes" id="UP000317378">
    <property type="component" value="Unassembled WGS sequence"/>
</dbReference>
<keyword evidence="2" id="KW-0812">Transmembrane</keyword>
<dbReference type="Pfam" id="PF17197">
    <property type="entry name" value="DUF5134"/>
    <property type="match status" value="1"/>
</dbReference>
<feature type="transmembrane region" description="Helical" evidence="2">
    <location>
        <begin position="64"/>
        <end position="84"/>
    </location>
</feature>
<feature type="compositionally biased region" description="Basic residues" evidence="1">
    <location>
        <begin position="205"/>
        <end position="214"/>
    </location>
</feature>
<feature type="transmembrane region" description="Helical" evidence="2">
    <location>
        <begin position="6"/>
        <end position="28"/>
    </location>
</feature>
<evidence type="ECO:0000313" key="4">
    <source>
        <dbReference type="Proteomes" id="UP000317378"/>
    </source>
</evidence>
<evidence type="ECO:0000313" key="3">
    <source>
        <dbReference type="EMBL" id="TPQ21474.1"/>
    </source>
</evidence>
<keyword evidence="2" id="KW-1133">Transmembrane helix</keyword>
<evidence type="ECO:0000256" key="2">
    <source>
        <dbReference type="SAM" id="Phobius"/>
    </source>
</evidence>
<feature type="transmembrane region" description="Helical" evidence="2">
    <location>
        <begin position="96"/>
        <end position="116"/>
    </location>
</feature>
<proteinExistence type="predicted"/>
<reference evidence="3 4" key="1">
    <citation type="submission" date="2019-06" db="EMBL/GenBank/DDBJ databases">
        <title>Streptomyces sporangiiformans sp. nov., a novel actinomycete isolated from soil in Mount Song.</title>
        <authorList>
            <person name="Han L."/>
        </authorList>
    </citation>
    <scope>NUCLEOTIDE SEQUENCE [LARGE SCALE GENOMIC DNA]</scope>
    <source>
        <strain evidence="3 4">NEAU-SSA 1</strain>
    </source>
</reference>
<comment type="caution">
    <text evidence="3">The sequence shown here is derived from an EMBL/GenBank/DDBJ whole genome shotgun (WGS) entry which is preliminary data.</text>
</comment>
<dbReference type="RefSeq" id="WP_140935894.1">
    <property type="nucleotide sequence ID" value="NZ_QXMJ01000117.1"/>
</dbReference>
<name>A0A505DCL2_9ACTN</name>
<feature type="transmembrane region" description="Helical" evidence="2">
    <location>
        <begin position="164"/>
        <end position="185"/>
    </location>
</feature>
<sequence length="246" mass="24831">MTGEYLGWTLVVLGAGVAVGNLVRVAMVTGWARYEAGAEALMGAGMAVMSAPPTAALYGTYGVWWAAVFGLLCVGGVAQSVRRATQGGLRHMHHGAHLVIGSAAMVLMTLAMPGAASGPVLALAGSSGHGHGHGAMPGMAGMGGMEGMDGHGMAEAAASTGSTLAWRATFWVLAAYFLVFMALAVRARMRGADGSPQTAESGGSARHRRAHRKPTALSALSAPNARLAGHVGMGGSMATMLLMMTA</sequence>
<keyword evidence="2" id="KW-0472">Membrane</keyword>